<dbReference type="Proteomes" id="UP001285352">
    <property type="component" value="Unassembled WGS sequence"/>
</dbReference>
<sequence>MFLIERNLKNQINSAAIERSQLLNPRIRVDEKGSQVVAMVRAATREQAESIATEILGE</sequence>
<accession>A0ABU4UX15</accession>
<proteinExistence type="predicted"/>
<dbReference type="EMBL" id="JAXAVU010000007">
    <property type="protein sequence ID" value="MDX8143328.1"/>
    <property type="molecule type" value="Genomic_DNA"/>
</dbReference>
<evidence type="ECO:0000313" key="2">
    <source>
        <dbReference type="Proteomes" id="UP001285352"/>
    </source>
</evidence>
<evidence type="ECO:0000313" key="1">
    <source>
        <dbReference type="EMBL" id="MDX8143328.1"/>
    </source>
</evidence>
<name>A0ABU4UX15_9PSEU</name>
<keyword evidence="2" id="KW-1185">Reference proteome</keyword>
<dbReference type="RefSeq" id="WP_319975592.1">
    <property type="nucleotide sequence ID" value="NZ_JAXAVU010000007.1"/>
</dbReference>
<organism evidence="1 2">
    <name type="scientific">Lentzea sokolovensis</name>
    <dbReference type="NCBI Taxonomy" id="3095429"/>
    <lineage>
        <taxon>Bacteria</taxon>
        <taxon>Bacillati</taxon>
        <taxon>Actinomycetota</taxon>
        <taxon>Actinomycetes</taxon>
        <taxon>Pseudonocardiales</taxon>
        <taxon>Pseudonocardiaceae</taxon>
        <taxon>Lentzea</taxon>
    </lineage>
</organism>
<reference evidence="1 2" key="1">
    <citation type="submission" date="2023-11" db="EMBL/GenBank/DDBJ databases">
        <title>Lentzea sokolovensis, sp. nov., Lentzea kristufkii, sp. nov., and Lentzea miocenensis, sp. nov., rare actinobacteria from Sokolov Coal Basin, Miocene lacustrine sediment, Czech Republic.</title>
        <authorList>
            <person name="Lara A."/>
            <person name="Kotroba L."/>
            <person name="Nouioui I."/>
            <person name="Neumann-Schaal M."/>
            <person name="Mast Y."/>
            <person name="Chronakova A."/>
        </authorList>
    </citation>
    <scope>NUCLEOTIDE SEQUENCE [LARGE SCALE GENOMIC DNA]</scope>
    <source>
        <strain evidence="1 2">BCCO 10_0061</strain>
    </source>
</reference>
<protein>
    <submittedName>
        <fullName evidence="1">Uncharacterized protein</fullName>
    </submittedName>
</protein>
<gene>
    <name evidence="1" type="ORF">SK854_14465</name>
</gene>
<comment type="caution">
    <text evidence="1">The sequence shown here is derived from an EMBL/GenBank/DDBJ whole genome shotgun (WGS) entry which is preliminary data.</text>
</comment>